<dbReference type="EMBL" id="DVNJ01000024">
    <property type="protein sequence ID" value="HIU63047.1"/>
    <property type="molecule type" value="Genomic_DNA"/>
</dbReference>
<keyword evidence="1" id="KW-0472">Membrane</keyword>
<dbReference type="GO" id="GO:0005524">
    <property type="term" value="F:ATP binding"/>
    <property type="evidence" value="ECO:0007669"/>
    <property type="project" value="InterPro"/>
</dbReference>
<proteinExistence type="predicted"/>
<organism evidence="3 4">
    <name type="scientific">Candidatus Caccalectryoclostridium excrementigallinarum</name>
    <dbReference type="NCBI Taxonomy" id="2840710"/>
    <lineage>
        <taxon>Bacteria</taxon>
        <taxon>Bacillati</taxon>
        <taxon>Bacillota</taxon>
        <taxon>Clostridia</taxon>
        <taxon>Christensenellales</taxon>
        <taxon>Christensenellaceae</taxon>
        <taxon>Christensenellaceae incertae sedis</taxon>
        <taxon>Candidatus Caccalectryoclostridium</taxon>
    </lineage>
</organism>
<gene>
    <name evidence="3" type="ORF">IAB07_04710</name>
</gene>
<evidence type="ECO:0000313" key="4">
    <source>
        <dbReference type="Proteomes" id="UP000824145"/>
    </source>
</evidence>
<dbReference type="PANTHER" id="PTHR23076:SF113">
    <property type="entry name" value="ATP-DEPENDENT ZINC METALLOPROTEASE FTSH 1, CHLOROPLASTIC-RELATED"/>
    <property type="match status" value="1"/>
</dbReference>
<name>A0A9D1MMK0_9FIRM</name>
<evidence type="ECO:0000313" key="3">
    <source>
        <dbReference type="EMBL" id="HIU63047.1"/>
    </source>
</evidence>
<reference evidence="3" key="2">
    <citation type="journal article" date="2021" name="PeerJ">
        <title>Extensive microbial diversity within the chicken gut microbiome revealed by metagenomics and culture.</title>
        <authorList>
            <person name="Gilroy R."/>
            <person name="Ravi A."/>
            <person name="Getino M."/>
            <person name="Pursley I."/>
            <person name="Horton D.L."/>
            <person name="Alikhan N.F."/>
            <person name="Baker D."/>
            <person name="Gharbi K."/>
            <person name="Hall N."/>
            <person name="Watson M."/>
            <person name="Adriaenssens E.M."/>
            <person name="Foster-Nyarko E."/>
            <person name="Jarju S."/>
            <person name="Secka A."/>
            <person name="Antonio M."/>
            <person name="Oren A."/>
            <person name="Chaudhuri R.R."/>
            <person name="La Ragione R."/>
            <person name="Hildebrand F."/>
            <person name="Pallen M.J."/>
        </authorList>
    </citation>
    <scope>NUCLEOTIDE SEQUENCE</scope>
    <source>
        <strain evidence="3">9366</strain>
    </source>
</reference>
<dbReference type="GO" id="GO:0016887">
    <property type="term" value="F:ATP hydrolysis activity"/>
    <property type="evidence" value="ECO:0007669"/>
    <property type="project" value="InterPro"/>
</dbReference>
<sequence length="204" mass="21818">MVSNGQVKAVYVNGATVYILSVQHAAEQDISVESFYKNPSSAADYFCYITSYSQLTEAEVIGEDGKAVKVNPSALTTIRYANAQSNSTLTSLIVPIIGVIAIGIIIFFIFRQSAGANKQAMNFGKLKARVNMNVKVRFDDVAGADEEKEELQEIVEFLKSPSKFTALGARVPKGVLLVGPPGTGKTLFAKAVAGEAGVHFFSIS</sequence>
<protein>
    <submittedName>
        <fullName evidence="3">AAA family ATPase</fullName>
    </submittedName>
</protein>
<dbReference type="InterPro" id="IPR027417">
    <property type="entry name" value="P-loop_NTPase"/>
</dbReference>
<evidence type="ECO:0000259" key="2">
    <source>
        <dbReference type="Pfam" id="PF00004"/>
    </source>
</evidence>
<feature type="domain" description="ATPase AAA-type core" evidence="2">
    <location>
        <begin position="175"/>
        <end position="204"/>
    </location>
</feature>
<dbReference type="GO" id="GO:0004176">
    <property type="term" value="F:ATP-dependent peptidase activity"/>
    <property type="evidence" value="ECO:0007669"/>
    <property type="project" value="TreeGrafter"/>
</dbReference>
<reference evidence="3" key="1">
    <citation type="submission" date="2020-10" db="EMBL/GenBank/DDBJ databases">
        <authorList>
            <person name="Gilroy R."/>
        </authorList>
    </citation>
    <scope>NUCLEOTIDE SEQUENCE</scope>
    <source>
        <strain evidence="3">9366</strain>
    </source>
</reference>
<dbReference type="Pfam" id="PF00004">
    <property type="entry name" value="AAA"/>
    <property type="match status" value="1"/>
</dbReference>
<dbReference type="GO" id="GO:0006508">
    <property type="term" value="P:proteolysis"/>
    <property type="evidence" value="ECO:0007669"/>
    <property type="project" value="TreeGrafter"/>
</dbReference>
<accession>A0A9D1MMK0</accession>
<dbReference type="Proteomes" id="UP000824145">
    <property type="component" value="Unassembled WGS sequence"/>
</dbReference>
<comment type="caution">
    <text evidence="3">The sequence shown here is derived from an EMBL/GenBank/DDBJ whole genome shotgun (WGS) entry which is preliminary data.</text>
</comment>
<dbReference type="InterPro" id="IPR003959">
    <property type="entry name" value="ATPase_AAA_core"/>
</dbReference>
<keyword evidence="1" id="KW-1133">Transmembrane helix</keyword>
<keyword evidence="1" id="KW-0812">Transmembrane</keyword>
<feature type="non-terminal residue" evidence="3">
    <location>
        <position position="204"/>
    </location>
</feature>
<dbReference type="Gene3D" id="3.40.50.300">
    <property type="entry name" value="P-loop containing nucleotide triphosphate hydrolases"/>
    <property type="match status" value="1"/>
</dbReference>
<evidence type="ECO:0000256" key="1">
    <source>
        <dbReference type="SAM" id="Phobius"/>
    </source>
</evidence>
<dbReference type="PANTHER" id="PTHR23076">
    <property type="entry name" value="METALLOPROTEASE M41 FTSH"/>
    <property type="match status" value="1"/>
</dbReference>
<dbReference type="AlphaFoldDB" id="A0A9D1MMK0"/>
<feature type="transmembrane region" description="Helical" evidence="1">
    <location>
        <begin position="89"/>
        <end position="110"/>
    </location>
</feature>
<dbReference type="SUPFAM" id="SSF52540">
    <property type="entry name" value="P-loop containing nucleoside triphosphate hydrolases"/>
    <property type="match status" value="1"/>
</dbReference>